<dbReference type="Pfam" id="PF00288">
    <property type="entry name" value="GHMP_kinases_N"/>
    <property type="match status" value="1"/>
</dbReference>
<evidence type="ECO:0000256" key="7">
    <source>
        <dbReference type="ARBA" id="ARBA00022697"/>
    </source>
</evidence>
<feature type="domain" description="GHMP kinase C-terminal" evidence="15">
    <location>
        <begin position="218"/>
        <end position="261"/>
    </location>
</feature>
<dbReference type="EMBL" id="VLJV01000001">
    <property type="protein sequence ID" value="TWH20294.1"/>
    <property type="molecule type" value="Genomic_DNA"/>
</dbReference>
<keyword evidence="9 13" id="KW-0418">Kinase</keyword>
<dbReference type="Proteomes" id="UP000317303">
    <property type="component" value="Unassembled WGS sequence"/>
</dbReference>
<accession>A0A660CD16</accession>
<evidence type="ECO:0000256" key="12">
    <source>
        <dbReference type="ARBA" id="ARBA00049954"/>
    </source>
</evidence>
<evidence type="ECO:0000256" key="3">
    <source>
        <dbReference type="ARBA" id="ARBA00012078"/>
    </source>
</evidence>
<evidence type="ECO:0000256" key="11">
    <source>
        <dbReference type="ARBA" id="ARBA00049375"/>
    </source>
</evidence>
<comment type="caution">
    <text evidence="16">The sequence shown here is derived from an EMBL/GenBank/DDBJ whole genome shotgun (WGS) entry which is preliminary data.</text>
</comment>
<protein>
    <recommendedName>
        <fullName evidence="4 13">Homoserine kinase</fullName>
        <shortName evidence="13">HK</shortName>
        <shortName evidence="13">HSK</shortName>
        <ecNumber evidence="3 13">2.7.1.39</ecNumber>
    </recommendedName>
</protein>
<keyword evidence="10 13" id="KW-0067">ATP-binding</keyword>
<name>A0A660CD16_9PSEU</name>
<evidence type="ECO:0000313" key="16">
    <source>
        <dbReference type="EMBL" id="TWH20294.1"/>
    </source>
</evidence>
<dbReference type="PANTHER" id="PTHR20861:SF1">
    <property type="entry name" value="HOMOSERINE KINASE"/>
    <property type="match status" value="1"/>
</dbReference>
<reference evidence="16 17" key="1">
    <citation type="submission" date="2019-07" db="EMBL/GenBank/DDBJ databases">
        <title>R&amp;d 2014.</title>
        <authorList>
            <person name="Klenk H.-P."/>
        </authorList>
    </citation>
    <scope>NUCLEOTIDE SEQUENCE [LARGE SCALE GENOMIC DNA]</scope>
    <source>
        <strain evidence="16 17">DSM 43194</strain>
    </source>
</reference>
<keyword evidence="13" id="KW-0963">Cytoplasm</keyword>
<dbReference type="SUPFAM" id="SSF54211">
    <property type="entry name" value="Ribosomal protein S5 domain 2-like"/>
    <property type="match status" value="1"/>
</dbReference>
<evidence type="ECO:0000313" key="17">
    <source>
        <dbReference type="Proteomes" id="UP000317303"/>
    </source>
</evidence>
<dbReference type="GO" id="GO:0005524">
    <property type="term" value="F:ATP binding"/>
    <property type="evidence" value="ECO:0007669"/>
    <property type="project" value="UniProtKB-UniRule"/>
</dbReference>
<dbReference type="UniPathway" id="UPA00050">
    <property type="reaction ID" value="UER00064"/>
</dbReference>
<dbReference type="GO" id="GO:0004413">
    <property type="term" value="F:homoserine kinase activity"/>
    <property type="evidence" value="ECO:0007669"/>
    <property type="project" value="UniProtKB-UniRule"/>
</dbReference>
<evidence type="ECO:0000256" key="2">
    <source>
        <dbReference type="ARBA" id="ARBA00007370"/>
    </source>
</evidence>
<dbReference type="PIRSF" id="PIRSF000676">
    <property type="entry name" value="Homoser_kin"/>
    <property type="match status" value="1"/>
</dbReference>
<dbReference type="GO" id="GO:0005737">
    <property type="term" value="C:cytoplasm"/>
    <property type="evidence" value="ECO:0007669"/>
    <property type="project" value="UniProtKB-SubCell"/>
</dbReference>
<proteinExistence type="inferred from homology"/>
<sequence>MRFTVRVPASTANLGPGFDSLGLALALHDIVEFETTESGVDIEVLDAGAGDMRKVPRGPRHLVVRAWEAACARLGITPPGLRLRCHNAIPHSRGLGSSAAAIVTGIAAAYTVAGRELDADALHLAAEFEGHADNVAASLYGGFVVAWSSGERFHAERLTPHESIRPVVAVPPTQSSTHETRGLLPDRVPLADAVFAGSRTALAVHAMTRRPDLLLDATDDRLHQGYRRPAYPDTMRLVDGLRARGVAAAVSGAGPTVLALPYGDGTDDGRGNAAGIFPPDLDVDGYDVTELAIDLDGVQVTRA</sequence>
<evidence type="ECO:0000256" key="5">
    <source>
        <dbReference type="ARBA" id="ARBA00022605"/>
    </source>
</evidence>
<dbReference type="SUPFAM" id="SSF55060">
    <property type="entry name" value="GHMP Kinase, C-terminal domain"/>
    <property type="match status" value="1"/>
</dbReference>
<comment type="subcellular location">
    <subcellularLocation>
        <location evidence="13">Cytoplasm</location>
    </subcellularLocation>
</comment>
<keyword evidence="8 13" id="KW-0547">Nucleotide-binding</keyword>
<organism evidence="16 17">
    <name type="scientific">Prauserella rugosa</name>
    <dbReference type="NCBI Taxonomy" id="43354"/>
    <lineage>
        <taxon>Bacteria</taxon>
        <taxon>Bacillati</taxon>
        <taxon>Actinomycetota</taxon>
        <taxon>Actinomycetes</taxon>
        <taxon>Pseudonocardiales</taxon>
        <taxon>Pseudonocardiaceae</taxon>
        <taxon>Prauserella</taxon>
    </lineage>
</organism>
<keyword evidence="5 13" id="KW-0028">Amino-acid biosynthesis</keyword>
<evidence type="ECO:0000256" key="13">
    <source>
        <dbReference type="HAMAP-Rule" id="MF_00384"/>
    </source>
</evidence>
<dbReference type="PRINTS" id="PR00958">
    <property type="entry name" value="HOMSERKINASE"/>
</dbReference>
<dbReference type="RefSeq" id="WP_030534049.1">
    <property type="nucleotide sequence ID" value="NZ_JOIJ01000022.1"/>
</dbReference>
<dbReference type="PROSITE" id="PS00627">
    <property type="entry name" value="GHMP_KINASES_ATP"/>
    <property type="match status" value="1"/>
</dbReference>
<dbReference type="HAMAP" id="MF_00384">
    <property type="entry name" value="Homoser_kinase"/>
    <property type="match status" value="1"/>
</dbReference>
<dbReference type="Pfam" id="PF08544">
    <property type="entry name" value="GHMP_kinases_C"/>
    <property type="match status" value="1"/>
</dbReference>
<feature type="binding site" evidence="13">
    <location>
        <begin position="90"/>
        <end position="100"/>
    </location>
    <ligand>
        <name>ATP</name>
        <dbReference type="ChEBI" id="CHEBI:30616"/>
    </ligand>
</feature>
<dbReference type="InterPro" id="IPR006204">
    <property type="entry name" value="GHMP_kinase_N_dom"/>
</dbReference>
<evidence type="ECO:0000256" key="1">
    <source>
        <dbReference type="ARBA" id="ARBA00005015"/>
    </source>
</evidence>
<evidence type="ECO:0000259" key="15">
    <source>
        <dbReference type="Pfam" id="PF08544"/>
    </source>
</evidence>
<dbReference type="AlphaFoldDB" id="A0A660CD16"/>
<feature type="domain" description="GHMP kinase N-terminal" evidence="14">
    <location>
        <begin position="62"/>
        <end position="142"/>
    </location>
</feature>
<dbReference type="InterPro" id="IPR014721">
    <property type="entry name" value="Ribsml_uS5_D2-typ_fold_subgr"/>
</dbReference>
<dbReference type="GO" id="GO:0009088">
    <property type="term" value="P:threonine biosynthetic process"/>
    <property type="evidence" value="ECO:0007669"/>
    <property type="project" value="UniProtKB-UniRule"/>
</dbReference>
<dbReference type="OrthoDB" id="9769912at2"/>
<evidence type="ECO:0000256" key="8">
    <source>
        <dbReference type="ARBA" id="ARBA00022741"/>
    </source>
</evidence>
<evidence type="ECO:0000256" key="4">
    <source>
        <dbReference type="ARBA" id="ARBA00017858"/>
    </source>
</evidence>
<comment type="pathway">
    <text evidence="1 13">Amino-acid biosynthesis; L-threonine biosynthesis; L-threonine from L-aspartate: step 4/5.</text>
</comment>
<dbReference type="InterPro" id="IPR036554">
    <property type="entry name" value="GHMP_kinase_C_sf"/>
</dbReference>
<evidence type="ECO:0000256" key="6">
    <source>
        <dbReference type="ARBA" id="ARBA00022679"/>
    </source>
</evidence>
<dbReference type="NCBIfam" id="TIGR00191">
    <property type="entry name" value="thrB"/>
    <property type="match status" value="1"/>
</dbReference>
<dbReference type="Gene3D" id="3.30.70.890">
    <property type="entry name" value="GHMP kinase, C-terminal domain"/>
    <property type="match status" value="1"/>
</dbReference>
<comment type="function">
    <text evidence="12 13">Catalyzes the ATP-dependent phosphorylation of L-homoserine to L-homoserine phosphate.</text>
</comment>
<keyword evidence="17" id="KW-1185">Reference proteome</keyword>
<dbReference type="InterPro" id="IPR000870">
    <property type="entry name" value="Homoserine_kinase"/>
</dbReference>
<dbReference type="InterPro" id="IPR020568">
    <property type="entry name" value="Ribosomal_Su5_D2-typ_SF"/>
</dbReference>
<dbReference type="EC" id="2.7.1.39" evidence="3 13"/>
<keyword evidence="6 13" id="KW-0808">Transferase</keyword>
<evidence type="ECO:0000256" key="10">
    <source>
        <dbReference type="ARBA" id="ARBA00022840"/>
    </source>
</evidence>
<dbReference type="Gene3D" id="3.30.230.10">
    <property type="match status" value="1"/>
</dbReference>
<evidence type="ECO:0000256" key="9">
    <source>
        <dbReference type="ARBA" id="ARBA00022777"/>
    </source>
</evidence>
<evidence type="ECO:0000259" key="14">
    <source>
        <dbReference type="Pfam" id="PF00288"/>
    </source>
</evidence>
<keyword evidence="7 13" id="KW-0791">Threonine biosynthesis</keyword>
<dbReference type="InterPro" id="IPR013750">
    <property type="entry name" value="GHMP_kinase_C_dom"/>
</dbReference>
<dbReference type="InterPro" id="IPR006203">
    <property type="entry name" value="GHMP_knse_ATP-bd_CS"/>
</dbReference>
<comment type="catalytic activity">
    <reaction evidence="11 13">
        <text>L-homoserine + ATP = O-phospho-L-homoserine + ADP + H(+)</text>
        <dbReference type="Rhea" id="RHEA:13985"/>
        <dbReference type="ChEBI" id="CHEBI:15378"/>
        <dbReference type="ChEBI" id="CHEBI:30616"/>
        <dbReference type="ChEBI" id="CHEBI:57476"/>
        <dbReference type="ChEBI" id="CHEBI:57590"/>
        <dbReference type="ChEBI" id="CHEBI:456216"/>
        <dbReference type="EC" id="2.7.1.39"/>
    </reaction>
</comment>
<comment type="similarity">
    <text evidence="2 13">Belongs to the GHMP kinase family. Homoserine kinase subfamily.</text>
</comment>
<dbReference type="PANTHER" id="PTHR20861">
    <property type="entry name" value="HOMOSERINE/4-DIPHOSPHOCYTIDYL-2-C-METHYL-D-ERYTHRITOL KINASE"/>
    <property type="match status" value="1"/>
</dbReference>
<gene>
    <name evidence="13" type="primary">thrB</name>
    <name evidence="16" type="ORF">JD82_02136</name>
</gene>